<organism evidence="3 4">
    <name type="scientific">Bifidobacterium dentium (strain ATCC 27534 / DSM 20436 / JCM 1195 / Bd1)</name>
    <dbReference type="NCBI Taxonomy" id="401473"/>
    <lineage>
        <taxon>Bacteria</taxon>
        <taxon>Bacillati</taxon>
        <taxon>Actinomycetota</taxon>
        <taxon>Actinomycetes</taxon>
        <taxon>Bifidobacteriales</taxon>
        <taxon>Bifidobacteriaceae</taxon>
        <taxon>Bifidobacterium</taxon>
    </lineage>
</organism>
<dbReference type="Gene3D" id="3.30.420.10">
    <property type="entry name" value="Ribonuclease H-like superfamily/Ribonuclease H"/>
    <property type="match status" value="1"/>
</dbReference>
<dbReference type="eggNOG" id="COG0847">
    <property type="taxonomic scope" value="Bacteria"/>
</dbReference>
<sequence>MMDEYLGQVANTDQGRDEYLRLAREAADTIGQWRGLEESVGGPLAGTADHLLARLRDPLRISIEGRPLDGRVATPEDLYRDVYSRLVKNNDYLSAMRKAWLENDPSGIVGNASAIRLLTWQSRDAYDESECLAGLIGYQAAKTIRQQVRPSRSHSARKPSGVPKPKPRFTKTEASDPSGVYREIAWLQDRDPADVRKQVGRRIAAGMDQTESIVAEYGAHPAAGTLVGIDLETTGTSPNQDYIIDAGWELYDMATGRASDAQRHTYGLSRQRELRGIGRDITSLTGITTADVAGHVPFQEDADAQRTMMTALDGRIMVAHNARFEQFFLIGNCEGYAEALRDGRIRIIDSMKVAHHSEDARAQGFRLDDYARRNHALDDDRDMQVPAHDGGLIRLDQGERERHLGLEDAHIMMRAIRNQLGVLRSRYERGERVMRDADE</sequence>
<dbReference type="HOGENOM" id="CLU_617739_0_0_11"/>
<dbReference type="GO" id="GO:0004527">
    <property type="term" value="F:exonuclease activity"/>
    <property type="evidence" value="ECO:0007669"/>
    <property type="project" value="UniProtKB-ARBA"/>
</dbReference>
<dbReference type="KEGG" id="bde:BDP_1731"/>
<protein>
    <submittedName>
        <fullName evidence="3">DnaQ DNA polymerase III alpha subunit</fullName>
    </submittedName>
</protein>
<dbReference type="InterPro" id="IPR036397">
    <property type="entry name" value="RNaseH_sf"/>
</dbReference>
<gene>
    <name evidence="3" type="primary">dnaQ</name>
    <name evidence="3" type="ordered locus">BDP_1731</name>
</gene>
<evidence type="ECO:0000256" key="1">
    <source>
        <dbReference type="SAM" id="MobiDB-lite"/>
    </source>
</evidence>
<proteinExistence type="predicted"/>
<dbReference type="GO" id="GO:0003676">
    <property type="term" value="F:nucleic acid binding"/>
    <property type="evidence" value="ECO:0007669"/>
    <property type="project" value="InterPro"/>
</dbReference>
<dbReference type="CDD" id="cd06127">
    <property type="entry name" value="DEDDh"/>
    <property type="match status" value="1"/>
</dbReference>
<dbReference type="Pfam" id="PF00929">
    <property type="entry name" value="RNase_T"/>
    <property type="match status" value="1"/>
</dbReference>
<evidence type="ECO:0000259" key="2">
    <source>
        <dbReference type="SMART" id="SM00479"/>
    </source>
</evidence>
<reference evidence="3 4" key="1">
    <citation type="journal article" date="2009" name="PLoS Genet.">
        <title>The Bifidobacterium dentium Bd1 genome sequence reflects its genetic adaptation to the human oral cavity.</title>
        <authorList>
            <person name="Ventura M."/>
            <person name="Turroni F."/>
            <person name="Zomer A."/>
            <person name="Foroni E."/>
            <person name="Giubellini V."/>
            <person name="Bottacini F."/>
            <person name="Canchaya C."/>
            <person name="Claesson M.J."/>
            <person name="He F."/>
            <person name="Mantzourani M."/>
            <person name="Mulas L."/>
            <person name="Ferrarini A."/>
            <person name="Gao B."/>
            <person name="Delledonne M."/>
            <person name="Henrissat B."/>
            <person name="Coutinho P."/>
            <person name="Oggioni M."/>
            <person name="Gupta R.S."/>
            <person name="Zhang Z."/>
            <person name="Beighton D."/>
            <person name="Fitzgerald G.F."/>
            <person name="O'Toole P.W."/>
            <person name="van Sinderen D."/>
        </authorList>
    </citation>
    <scope>NUCLEOTIDE SEQUENCE [LARGE SCALE GENOMIC DNA]</scope>
    <source>
        <strain evidence="4">ATCC 27534 / DSM 20436 / JCM 1195 / Bd1</strain>
    </source>
</reference>
<name>D2Q5V7_BIFDB</name>
<dbReference type="AlphaFoldDB" id="D2Q5V7"/>
<dbReference type="InterPro" id="IPR012337">
    <property type="entry name" value="RNaseH-like_sf"/>
</dbReference>
<dbReference type="SMART" id="SM00479">
    <property type="entry name" value="EXOIII"/>
    <property type="match status" value="1"/>
</dbReference>
<dbReference type="STRING" id="401473.BDP_1731"/>
<keyword evidence="4" id="KW-1185">Reference proteome</keyword>
<feature type="region of interest" description="Disordered" evidence="1">
    <location>
        <begin position="146"/>
        <end position="176"/>
    </location>
</feature>
<dbReference type="SUPFAM" id="SSF53098">
    <property type="entry name" value="Ribonuclease H-like"/>
    <property type="match status" value="1"/>
</dbReference>
<accession>D2Q5V7</accession>
<evidence type="ECO:0000313" key="4">
    <source>
        <dbReference type="Proteomes" id="UP000008693"/>
    </source>
</evidence>
<dbReference type="Proteomes" id="UP000008693">
    <property type="component" value="Chromosome"/>
</dbReference>
<dbReference type="EMBL" id="CP001750">
    <property type="protein sequence ID" value="ADB10322.1"/>
    <property type="molecule type" value="Genomic_DNA"/>
</dbReference>
<feature type="domain" description="Exonuclease" evidence="2">
    <location>
        <begin position="225"/>
        <end position="425"/>
    </location>
</feature>
<dbReference type="InterPro" id="IPR013520">
    <property type="entry name" value="Ribonucl_H"/>
</dbReference>
<evidence type="ECO:0000313" key="3">
    <source>
        <dbReference type="EMBL" id="ADB10322.1"/>
    </source>
</evidence>